<evidence type="ECO:0000313" key="1">
    <source>
        <dbReference type="EMBL" id="KAL0965679.1"/>
    </source>
</evidence>
<protein>
    <submittedName>
        <fullName evidence="1">Uncharacterized protein</fullName>
    </submittedName>
</protein>
<evidence type="ECO:0000313" key="2">
    <source>
        <dbReference type="Proteomes" id="UP001557470"/>
    </source>
</evidence>
<dbReference type="Proteomes" id="UP001557470">
    <property type="component" value="Unassembled WGS sequence"/>
</dbReference>
<dbReference type="PANTHER" id="PTHR33053">
    <property type="entry name" value="PROTEIN, PUTATIVE-RELATED"/>
    <property type="match status" value="1"/>
</dbReference>
<reference evidence="1 2" key="1">
    <citation type="submission" date="2024-06" db="EMBL/GenBank/DDBJ databases">
        <authorList>
            <person name="Pan Q."/>
            <person name="Wen M."/>
            <person name="Jouanno E."/>
            <person name="Zahm M."/>
            <person name="Klopp C."/>
            <person name="Cabau C."/>
            <person name="Louis A."/>
            <person name="Berthelot C."/>
            <person name="Parey E."/>
            <person name="Roest Crollius H."/>
            <person name="Montfort J."/>
            <person name="Robinson-Rechavi M."/>
            <person name="Bouchez O."/>
            <person name="Lampietro C."/>
            <person name="Lopez Roques C."/>
            <person name="Donnadieu C."/>
            <person name="Postlethwait J."/>
            <person name="Bobe J."/>
            <person name="Verreycken H."/>
            <person name="Guiguen Y."/>
        </authorList>
    </citation>
    <scope>NUCLEOTIDE SEQUENCE [LARGE SCALE GENOMIC DNA]</scope>
    <source>
        <strain evidence="1">Up_M1</strain>
        <tissue evidence="1">Testis</tissue>
    </source>
</reference>
<dbReference type="AlphaFoldDB" id="A0ABD0W3Q1"/>
<dbReference type="EMBL" id="JAGEUA010000009">
    <property type="protein sequence ID" value="KAL0965679.1"/>
    <property type="molecule type" value="Genomic_DNA"/>
</dbReference>
<sequence>MVISLPSNDVVASFFKDQLMTNNLVIFLPPHHVLATSVLDVRHIVSLFLGRSCGGKSFSEEPPCISDLATWTSEFQVKHNAVEILLKLLQSHGHPQLPSTARTVLKTAKELKTVEKSGMQSLHYSLKEMLFETLNRYPAQLVHDLETLEVSFNVDGLPLFKSSGKSMWPVLCVVLLSPGTIFPSKLTCGMKKPTDLAFLENTVKDLAEILANGLNYRGRNIKVKVRGFVCDAKAMIKNTKCFLRVLWV</sequence>
<accession>A0ABD0W3Q1</accession>
<organism evidence="1 2">
    <name type="scientific">Umbra pygmaea</name>
    <name type="common">Eastern mudminnow</name>
    <dbReference type="NCBI Taxonomy" id="75934"/>
    <lineage>
        <taxon>Eukaryota</taxon>
        <taxon>Metazoa</taxon>
        <taxon>Chordata</taxon>
        <taxon>Craniata</taxon>
        <taxon>Vertebrata</taxon>
        <taxon>Euteleostomi</taxon>
        <taxon>Actinopterygii</taxon>
        <taxon>Neopterygii</taxon>
        <taxon>Teleostei</taxon>
        <taxon>Protacanthopterygii</taxon>
        <taxon>Esociformes</taxon>
        <taxon>Umbridae</taxon>
        <taxon>Umbra</taxon>
    </lineage>
</organism>
<name>A0ABD0W3Q1_UMBPY</name>
<comment type="caution">
    <text evidence="1">The sequence shown here is derived from an EMBL/GenBank/DDBJ whole genome shotgun (WGS) entry which is preliminary data.</text>
</comment>
<keyword evidence="2" id="KW-1185">Reference proteome</keyword>
<gene>
    <name evidence="1" type="ORF">UPYG_G00284340</name>
</gene>
<dbReference type="PANTHER" id="PTHR33053:SF24">
    <property type="entry name" value="TRANSPOSASE DOMAIN-CONTAINING PROTEIN"/>
    <property type="match status" value="1"/>
</dbReference>
<proteinExistence type="predicted"/>